<evidence type="ECO:0000256" key="1">
    <source>
        <dbReference type="ARBA" id="ARBA00006484"/>
    </source>
</evidence>
<keyword evidence="2" id="KW-0560">Oxidoreductase</keyword>
<proteinExistence type="inferred from homology"/>
<organism evidence="3">
    <name type="scientific">hydrothermal vent metagenome</name>
    <dbReference type="NCBI Taxonomy" id="652676"/>
    <lineage>
        <taxon>unclassified sequences</taxon>
        <taxon>metagenomes</taxon>
        <taxon>ecological metagenomes</taxon>
    </lineage>
</organism>
<dbReference type="PANTHER" id="PTHR44169">
    <property type="entry name" value="NADPH-DEPENDENT 1-ACYLDIHYDROXYACETONE PHOSPHATE REDUCTASE"/>
    <property type="match status" value="1"/>
</dbReference>
<dbReference type="GO" id="GO:0016491">
    <property type="term" value="F:oxidoreductase activity"/>
    <property type="evidence" value="ECO:0007669"/>
    <property type="project" value="UniProtKB-KW"/>
</dbReference>
<dbReference type="InterPro" id="IPR036291">
    <property type="entry name" value="NAD(P)-bd_dom_sf"/>
</dbReference>
<evidence type="ECO:0000313" key="3">
    <source>
        <dbReference type="EMBL" id="VAW80761.1"/>
    </source>
</evidence>
<dbReference type="InterPro" id="IPR002347">
    <property type="entry name" value="SDR_fam"/>
</dbReference>
<reference evidence="3" key="1">
    <citation type="submission" date="2018-06" db="EMBL/GenBank/DDBJ databases">
        <authorList>
            <person name="Zhirakovskaya E."/>
        </authorList>
    </citation>
    <scope>NUCLEOTIDE SEQUENCE</scope>
</reference>
<gene>
    <name evidence="3" type="ORF">MNBD_GAMMA15-152</name>
</gene>
<sequence>MFRKLNGLRMAETPPNERAVLITGCSSGIGYCAAHTLRKRGYQVIASARNMKDVNRLREEGLECIRLDLDDPSSINEAVDAVADLTDKRLYGLFNNAGFGQPGAIEDLSREVLRAQFETNVFGTMDLTNRILPWMREAGEGRIIQNSSVLGFVSLAYRGAYNASKYALEGLYDTLRLELAGTNIYPVLIEPGPITSRFRENAFAAYQRNIDIEHSAHREAYLATEKRLTEKGPVAPFTLPEDAVVDKLIKALVQPRPKSRYYVTFPTYLFGTLKRVLSTRTLDRVMLKVSRGEQKKTRA</sequence>
<dbReference type="Gene3D" id="3.40.50.720">
    <property type="entry name" value="NAD(P)-binding Rossmann-like Domain"/>
    <property type="match status" value="1"/>
</dbReference>
<comment type="similarity">
    <text evidence="1">Belongs to the short-chain dehydrogenases/reductases (SDR) family.</text>
</comment>
<dbReference type="PRINTS" id="PR00081">
    <property type="entry name" value="GDHRDH"/>
</dbReference>
<name>A0A3B0YN33_9ZZZZ</name>
<dbReference type="InterPro" id="IPR020904">
    <property type="entry name" value="Sc_DH/Rdtase_CS"/>
</dbReference>
<dbReference type="PANTHER" id="PTHR44169:SF6">
    <property type="entry name" value="NADPH-DEPENDENT 1-ACYLDIHYDROXYACETONE PHOSPHATE REDUCTASE"/>
    <property type="match status" value="1"/>
</dbReference>
<dbReference type="EMBL" id="UOFN01000130">
    <property type="protein sequence ID" value="VAW80761.1"/>
    <property type="molecule type" value="Genomic_DNA"/>
</dbReference>
<accession>A0A3B0YN33</accession>
<dbReference type="Pfam" id="PF00106">
    <property type="entry name" value="adh_short"/>
    <property type="match status" value="1"/>
</dbReference>
<dbReference type="CDD" id="cd05374">
    <property type="entry name" value="17beta-HSD-like_SDR_c"/>
    <property type="match status" value="1"/>
</dbReference>
<dbReference type="AlphaFoldDB" id="A0A3B0YN33"/>
<dbReference type="PROSITE" id="PS00061">
    <property type="entry name" value="ADH_SHORT"/>
    <property type="match status" value="1"/>
</dbReference>
<evidence type="ECO:0000256" key="2">
    <source>
        <dbReference type="ARBA" id="ARBA00023002"/>
    </source>
</evidence>
<dbReference type="SUPFAM" id="SSF51735">
    <property type="entry name" value="NAD(P)-binding Rossmann-fold domains"/>
    <property type="match status" value="1"/>
</dbReference>
<protein>
    <submittedName>
        <fullName evidence="3">NAD(P)-dependent oxidoreductase EC-YbbO</fullName>
    </submittedName>
</protein>